<dbReference type="EMBL" id="BJNF01000042">
    <property type="protein sequence ID" value="GEC15871.1"/>
    <property type="molecule type" value="Genomic_DNA"/>
</dbReference>
<accession>A0A4Y3WCM2</accession>
<comment type="caution">
    <text evidence="2">The sequence shown here is derived from an EMBL/GenBank/DDBJ whole genome shotgun (WGS) entry which is preliminary data.</text>
</comment>
<organism evidence="2 3">
    <name type="scientific">Nitrobacter winogradskyi</name>
    <name type="common">Nitrobacter agilis</name>
    <dbReference type="NCBI Taxonomy" id="913"/>
    <lineage>
        <taxon>Bacteria</taxon>
        <taxon>Pseudomonadati</taxon>
        <taxon>Pseudomonadota</taxon>
        <taxon>Alphaproteobacteria</taxon>
        <taxon>Hyphomicrobiales</taxon>
        <taxon>Nitrobacteraceae</taxon>
        <taxon>Nitrobacter</taxon>
    </lineage>
</organism>
<sequence length="52" mass="5587">MFLEKPVAMMCCGSQAARPKPAGTQNKENKKMENLVPSLLPGAELAAVPERC</sequence>
<protein>
    <submittedName>
        <fullName evidence="2">Uncharacterized protein</fullName>
    </submittedName>
</protein>
<gene>
    <name evidence="2" type="ORF">NWI01_17630</name>
</gene>
<evidence type="ECO:0000256" key="1">
    <source>
        <dbReference type="SAM" id="MobiDB-lite"/>
    </source>
</evidence>
<proteinExistence type="predicted"/>
<evidence type="ECO:0000313" key="3">
    <source>
        <dbReference type="Proteomes" id="UP000318825"/>
    </source>
</evidence>
<reference evidence="2 3" key="1">
    <citation type="submission" date="2019-06" db="EMBL/GenBank/DDBJ databases">
        <title>Whole genome shotgun sequence of Nitrobacter winogradskyi NBRC 14297.</title>
        <authorList>
            <person name="Hosoyama A."/>
            <person name="Uohara A."/>
            <person name="Ohji S."/>
            <person name="Ichikawa N."/>
        </authorList>
    </citation>
    <scope>NUCLEOTIDE SEQUENCE [LARGE SCALE GENOMIC DNA]</scope>
    <source>
        <strain evidence="2 3">NBRC 14297</strain>
    </source>
</reference>
<name>A0A4Y3WCM2_NITWI</name>
<dbReference type="AlphaFoldDB" id="A0A4Y3WCM2"/>
<dbReference type="Proteomes" id="UP000318825">
    <property type="component" value="Unassembled WGS sequence"/>
</dbReference>
<feature type="region of interest" description="Disordered" evidence="1">
    <location>
        <begin position="15"/>
        <end position="36"/>
    </location>
</feature>
<evidence type="ECO:0000313" key="2">
    <source>
        <dbReference type="EMBL" id="GEC15871.1"/>
    </source>
</evidence>